<keyword evidence="3 6" id="KW-1015">Disulfide bond</keyword>
<evidence type="ECO:0000256" key="6">
    <source>
        <dbReference type="PROSITE-ProRule" id="PRU00076"/>
    </source>
</evidence>
<dbReference type="InterPro" id="IPR050440">
    <property type="entry name" value="Laminin/Netrin_ECM"/>
</dbReference>
<evidence type="ECO:0000256" key="2">
    <source>
        <dbReference type="ARBA" id="ARBA00022737"/>
    </source>
</evidence>
<dbReference type="SUPFAM" id="SSF57196">
    <property type="entry name" value="EGF/Laminin"/>
    <property type="match status" value="3"/>
</dbReference>
<organism evidence="12 13">
    <name type="scientific">Gouania willdenowi</name>
    <name type="common">Blunt-snouted clingfish</name>
    <name type="synonym">Lepadogaster willdenowi</name>
    <dbReference type="NCBI Taxonomy" id="441366"/>
    <lineage>
        <taxon>Eukaryota</taxon>
        <taxon>Metazoa</taxon>
        <taxon>Chordata</taxon>
        <taxon>Craniata</taxon>
        <taxon>Vertebrata</taxon>
        <taxon>Euteleostomi</taxon>
        <taxon>Actinopterygii</taxon>
        <taxon>Neopterygii</taxon>
        <taxon>Teleostei</taxon>
        <taxon>Neoteleostei</taxon>
        <taxon>Acanthomorphata</taxon>
        <taxon>Ovalentaria</taxon>
        <taxon>Blenniimorphae</taxon>
        <taxon>Blenniiformes</taxon>
        <taxon>Gobiesocoidei</taxon>
        <taxon>Gobiesocidae</taxon>
        <taxon>Gobiesocinae</taxon>
        <taxon>Gouania</taxon>
    </lineage>
</organism>
<dbReference type="SMART" id="SM00180">
    <property type="entry name" value="EGF_Lam"/>
    <property type="match status" value="3"/>
</dbReference>
<dbReference type="GO" id="GO:0007409">
    <property type="term" value="P:axonogenesis"/>
    <property type="evidence" value="ECO:0007669"/>
    <property type="project" value="TreeGrafter"/>
</dbReference>
<dbReference type="FunFam" id="2.10.25.10:FF:000180">
    <property type="entry name" value="Netrin G2"/>
    <property type="match status" value="1"/>
</dbReference>
<name>A0A8C5E741_GOUWI</name>
<dbReference type="Pfam" id="PF24973">
    <property type="entry name" value="EGF_LMN_ATRN"/>
    <property type="match status" value="1"/>
</dbReference>
<keyword evidence="5 7" id="KW-0424">Laminin EGF-like domain</keyword>
<dbReference type="InterPro" id="IPR002049">
    <property type="entry name" value="LE_dom"/>
</dbReference>
<dbReference type="SMART" id="SM00181">
    <property type="entry name" value="EGF"/>
    <property type="match status" value="2"/>
</dbReference>
<keyword evidence="13" id="KW-1185">Reference proteome</keyword>
<evidence type="ECO:0000256" key="8">
    <source>
        <dbReference type="SAM" id="SignalP"/>
    </source>
</evidence>
<evidence type="ECO:0000313" key="12">
    <source>
        <dbReference type="Ensembl" id="ENSGWIP00000016454.1"/>
    </source>
</evidence>
<reference evidence="12" key="2">
    <citation type="submission" date="2025-08" db="UniProtKB">
        <authorList>
            <consortium name="Ensembl"/>
        </authorList>
    </citation>
    <scope>IDENTIFICATION</scope>
</reference>
<dbReference type="PROSITE" id="PS51117">
    <property type="entry name" value="LAMININ_NTER"/>
    <property type="match status" value="1"/>
</dbReference>
<reference evidence="12" key="3">
    <citation type="submission" date="2025-09" db="UniProtKB">
        <authorList>
            <consortium name="Ensembl"/>
        </authorList>
    </citation>
    <scope>IDENTIFICATION</scope>
</reference>
<dbReference type="Gene3D" id="2.60.120.260">
    <property type="entry name" value="Galactose-binding domain-like"/>
    <property type="match status" value="1"/>
</dbReference>
<dbReference type="InterPro" id="IPR008211">
    <property type="entry name" value="Laminin_N"/>
</dbReference>
<proteinExistence type="predicted"/>
<comment type="caution">
    <text evidence="6">Lacks conserved residue(s) required for the propagation of feature annotation.</text>
</comment>
<dbReference type="PROSITE" id="PS01248">
    <property type="entry name" value="EGF_LAM_1"/>
    <property type="match status" value="2"/>
</dbReference>
<keyword evidence="2" id="KW-0677">Repeat</keyword>
<dbReference type="GO" id="GO:0009888">
    <property type="term" value="P:tissue development"/>
    <property type="evidence" value="ECO:0007669"/>
    <property type="project" value="TreeGrafter"/>
</dbReference>
<feature type="chain" id="PRO_5034770370" evidence="8">
    <location>
        <begin position="20"/>
        <end position="515"/>
    </location>
</feature>
<feature type="signal peptide" evidence="8">
    <location>
        <begin position="1"/>
        <end position="19"/>
    </location>
</feature>
<sequence length="515" mass="56912">MAHLLVLLWFLVLWAQVVAQYEVCDSACQPPPANMKEVMQIRVDPPGITCGNPPERFCTLENPYLCSDECDASSPDLSHPPQLMGDRERGGLITYWQTVTWSRYPEPLLANISLSWNKSLELVDDIIVTFEYGRPTSMVLEKSLDKGVSWQPYQFYADDCLEAFGMAPKRVTDLSPSNVTRVICTEQYSGWVGEEKAVVLEVRARLAVLAGPKLLNMEAVYTRMETVRGLRDFFSFTNLRLRLLRPALGGTFVQPDNLLKYFYAISDISVPARCVCNLHAEQCVLSDATLQCACEHNTQGQDCERCRRGFESQPWRAGSYLPVGTGSANPPKVSSFGTPMNSERCNGHSNRCSYIDFINVVTCVSCKHNTRGQKCQHCRQGYYRNTSLPLEDENVCVECECDAAGSVSPLCSVSGLCQCKSGATGRRCDSCLSGFTWRDGCTENVCDDERRPCQNGGTCVDSQRCLCAPPNTGLYCEQSVCGKKDGCLGGAEGSAYLMTSQLHLLTIGLIATTLC</sequence>
<dbReference type="PROSITE" id="PS50026">
    <property type="entry name" value="EGF_3"/>
    <property type="match status" value="1"/>
</dbReference>
<feature type="domain" description="Laminin EGF-like" evidence="10">
    <location>
        <begin position="399"/>
        <end position="443"/>
    </location>
</feature>
<dbReference type="Pfam" id="PF00055">
    <property type="entry name" value="Laminin_N"/>
    <property type="match status" value="1"/>
</dbReference>
<feature type="domain" description="EGF-like" evidence="9">
    <location>
        <begin position="442"/>
        <end position="477"/>
    </location>
</feature>
<feature type="disulfide bond" evidence="6">
    <location>
        <begin position="467"/>
        <end position="476"/>
    </location>
</feature>
<feature type="domain" description="Laminin N-terminal" evidence="11">
    <location>
        <begin position="24"/>
        <end position="273"/>
    </location>
</feature>
<evidence type="ECO:0000256" key="1">
    <source>
        <dbReference type="ARBA" id="ARBA00022729"/>
    </source>
</evidence>
<dbReference type="GO" id="GO:0009887">
    <property type="term" value="P:animal organ morphogenesis"/>
    <property type="evidence" value="ECO:0007669"/>
    <property type="project" value="TreeGrafter"/>
</dbReference>
<evidence type="ECO:0000256" key="5">
    <source>
        <dbReference type="ARBA" id="ARBA00023292"/>
    </source>
</evidence>
<feature type="disulfide bond" evidence="7">
    <location>
        <begin position="399"/>
        <end position="411"/>
    </location>
</feature>
<dbReference type="Gene3D" id="2.10.25.10">
    <property type="entry name" value="Laminin"/>
    <property type="match status" value="4"/>
</dbReference>
<dbReference type="PROSITE" id="PS00022">
    <property type="entry name" value="EGF_1"/>
    <property type="match status" value="1"/>
</dbReference>
<evidence type="ECO:0000259" key="9">
    <source>
        <dbReference type="PROSITE" id="PS50026"/>
    </source>
</evidence>
<dbReference type="AlphaFoldDB" id="A0A8C5E741"/>
<reference evidence="12" key="1">
    <citation type="submission" date="2020-06" db="EMBL/GenBank/DDBJ databases">
        <authorList>
            <consortium name="Wellcome Sanger Institute Data Sharing"/>
        </authorList>
    </citation>
    <scope>NUCLEOTIDE SEQUENCE [LARGE SCALE GENOMIC DNA]</scope>
</reference>
<evidence type="ECO:0000259" key="11">
    <source>
        <dbReference type="PROSITE" id="PS51117"/>
    </source>
</evidence>
<gene>
    <name evidence="12" type="primary">LOC114469519</name>
</gene>
<protein>
    <submittedName>
        <fullName evidence="12">Serine-rich adhesin for platelets-like</fullName>
    </submittedName>
</protein>
<dbReference type="PANTHER" id="PTHR10574:SF27">
    <property type="entry name" value="NETRIN-G2"/>
    <property type="match status" value="1"/>
</dbReference>
<dbReference type="InterPro" id="IPR000742">
    <property type="entry name" value="EGF"/>
</dbReference>
<dbReference type="PROSITE" id="PS50027">
    <property type="entry name" value="EGF_LAM_2"/>
    <property type="match status" value="1"/>
</dbReference>
<accession>A0A8C5E741</accession>
<dbReference type="CDD" id="cd00055">
    <property type="entry name" value="EGF_Lam"/>
    <property type="match status" value="3"/>
</dbReference>
<feature type="disulfide bond" evidence="7">
    <location>
        <begin position="419"/>
        <end position="428"/>
    </location>
</feature>
<dbReference type="Pfam" id="PF00053">
    <property type="entry name" value="EGF_laminin"/>
    <property type="match status" value="2"/>
</dbReference>
<dbReference type="PANTHER" id="PTHR10574">
    <property type="entry name" value="NETRIN/LAMININ-RELATED"/>
    <property type="match status" value="1"/>
</dbReference>
<dbReference type="InterPro" id="IPR056863">
    <property type="entry name" value="LMN_ATRN_NET-like_EGF"/>
</dbReference>
<keyword evidence="4" id="KW-0325">Glycoprotein</keyword>
<dbReference type="Ensembl" id="ENSGWIT00000018173.1">
    <property type="protein sequence ID" value="ENSGWIP00000016454.1"/>
    <property type="gene ID" value="ENSGWIG00000009228.1"/>
</dbReference>
<dbReference type="SMART" id="SM00136">
    <property type="entry name" value="LamNT"/>
    <property type="match status" value="1"/>
</dbReference>
<evidence type="ECO:0000259" key="10">
    <source>
        <dbReference type="PROSITE" id="PS50027"/>
    </source>
</evidence>
<keyword evidence="6" id="KW-0245">EGF-like domain</keyword>
<evidence type="ECO:0000256" key="3">
    <source>
        <dbReference type="ARBA" id="ARBA00023157"/>
    </source>
</evidence>
<dbReference type="FunFam" id="2.60.120.260:FF:000005">
    <property type="entry name" value="Netrin G1"/>
    <property type="match status" value="1"/>
</dbReference>
<evidence type="ECO:0000256" key="4">
    <source>
        <dbReference type="ARBA" id="ARBA00023180"/>
    </source>
</evidence>
<evidence type="ECO:0000256" key="7">
    <source>
        <dbReference type="PROSITE-ProRule" id="PRU00460"/>
    </source>
</evidence>
<dbReference type="Proteomes" id="UP000694680">
    <property type="component" value="Chromosome 9"/>
</dbReference>
<keyword evidence="1 8" id="KW-0732">Signal</keyword>
<evidence type="ECO:0000313" key="13">
    <source>
        <dbReference type="Proteomes" id="UP000694680"/>
    </source>
</evidence>